<evidence type="ECO:0000256" key="8">
    <source>
        <dbReference type="RuleBase" id="RU000394"/>
    </source>
</evidence>
<protein>
    <recommendedName>
        <fullName evidence="8">Kinesin-like protein</fullName>
    </recommendedName>
</protein>
<keyword evidence="2 8" id="KW-0493">Microtubule</keyword>
<feature type="region of interest" description="Disordered" evidence="9">
    <location>
        <begin position="716"/>
        <end position="742"/>
    </location>
</feature>
<evidence type="ECO:0000256" key="5">
    <source>
        <dbReference type="ARBA" id="ARBA00023054"/>
    </source>
</evidence>
<keyword evidence="6 7" id="KW-0505">Motor protein</keyword>
<dbReference type="CDD" id="cd01374">
    <property type="entry name" value="KISc_CENP_E"/>
    <property type="match status" value="1"/>
</dbReference>
<sequence>MGSIAEEAMQGSAGSEERILVSVRVRPVNEKELARNDLSEWECINDTTIMYRSNLSATERSLYPTAYTFDRVFSSDDHTRQVYEEAAKEVALSVLRGINSSIFAYGQTSSGKTYTMSGVTEYALADIFDYIEKHTERDFVLKFSALEIYNESVRDLLSVDSTPLRLLDDPEKGTVVERLTEETLRNWNHFQDLIFFCEAQRQIGETALNEVSSRSHQILRLTVESSASEFMGNDKMSSLAASVNFVDLAGSERASQTNSGGTRLKEGCHINRSLLTLGTVIRKLSKGRNGHIPFRDSKLTRILQSSLAGNAKTAIICTMSPARSHVEQTRNTLLFASCAKEVTTNAKVNVVMSDKLLVKQLQKELARLESDLKNSGPACLKPDTSALLKEKDLLIEMLKREVLDLRMQRDLAQSQIKDMLQVVGEDTSTSELESLGHQYPKLRVRSSYDFDHQTAEQPKLSSFDCIESVRSFDASQYSDGHSISSDENYFQLPDLEKSIPVRIPSPALSIESLDGARNDLDQKSVEEQHEDNLEERCREVRCIESEDMITNTPTHSNPADISKNVYTDSVASSPTVSGLTEVDNRCKENLDLWSAELKDNKEINSLEERFVLPSPEKISPSRTQSGSSCSKTVKLTRSRSCKATLMRDTSSDWFNQEEMIQNTPPIGIEKDFTGRPEGLQKTFTLNYNANSERLSWDDHENSLGSTVDMNMKTDIDNESCNDNSLAPGEKEKDGLESSNLQANPEVPATCLQADNTAKKFKDVGLDPLQSEEEKQLEWSSEFKRLQKEIIGLWHACHVSLVHRTYFFLLFKGDPSDSIYMEVELRRLFYLKQTFAKGNETVEDGRILNPETSQRYLRVERQMLSKQMEKKLSKSERENLYIKWGIRISSKHRRLQLSHRLWSKTDDIDHIRESANIVAKLMGSVEPDQAFKEMFGLNFAPRYTKKKYFGWTTSMKNIL</sequence>
<dbReference type="Proteomes" id="UP001374584">
    <property type="component" value="Unassembled WGS sequence"/>
</dbReference>
<dbReference type="SMART" id="SM00129">
    <property type="entry name" value="KISc"/>
    <property type="match status" value="1"/>
</dbReference>
<evidence type="ECO:0000256" key="7">
    <source>
        <dbReference type="PROSITE-ProRule" id="PRU00283"/>
    </source>
</evidence>
<evidence type="ECO:0000259" key="10">
    <source>
        <dbReference type="PROSITE" id="PS50067"/>
    </source>
</evidence>
<comment type="similarity">
    <text evidence="1">Belongs to the TRAFAC class myosin-kinesin ATPase superfamily. Kinesin family. KIN-7 subfamily.</text>
</comment>
<dbReference type="InterPro" id="IPR036961">
    <property type="entry name" value="Kinesin_motor_dom_sf"/>
</dbReference>
<dbReference type="PROSITE" id="PS00411">
    <property type="entry name" value="KINESIN_MOTOR_1"/>
    <property type="match status" value="1"/>
</dbReference>
<name>A0AAN9M1D8_PHACN</name>
<dbReference type="GO" id="GO:0003777">
    <property type="term" value="F:microtubule motor activity"/>
    <property type="evidence" value="ECO:0007669"/>
    <property type="project" value="InterPro"/>
</dbReference>
<evidence type="ECO:0000256" key="1">
    <source>
        <dbReference type="ARBA" id="ARBA00007310"/>
    </source>
</evidence>
<comment type="caution">
    <text evidence="11">The sequence shown here is derived from an EMBL/GenBank/DDBJ whole genome shotgun (WGS) entry which is preliminary data.</text>
</comment>
<feature type="domain" description="Kinesin motor" evidence="10">
    <location>
        <begin position="18"/>
        <end position="342"/>
    </location>
</feature>
<dbReference type="InterPro" id="IPR019821">
    <property type="entry name" value="Kinesin_motor_CS"/>
</dbReference>
<dbReference type="PRINTS" id="PR00380">
    <property type="entry name" value="KINESINHEAVY"/>
</dbReference>
<dbReference type="InterPro" id="IPR021881">
    <property type="entry name" value="NACK_C"/>
</dbReference>
<feature type="binding site" evidence="7">
    <location>
        <begin position="106"/>
        <end position="113"/>
    </location>
    <ligand>
        <name>ATP</name>
        <dbReference type="ChEBI" id="CHEBI:30616"/>
    </ligand>
</feature>
<dbReference type="InterPro" id="IPR027640">
    <property type="entry name" value="Kinesin-like_fam"/>
</dbReference>
<dbReference type="Pfam" id="PF11995">
    <property type="entry name" value="DUF3490"/>
    <property type="match status" value="1"/>
</dbReference>
<evidence type="ECO:0000256" key="4">
    <source>
        <dbReference type="ARBA" id="ARBA00022840"/>
    </source>
</evidence>
<keyword evidence="4 7" id="KW-0067">ATP-binding</keyword>
<dbReference type="Pfam" id="PF00225">
    <property type="entry name" value="Kinesin"/>
    <property type="match status" value="1"/>
</dbReference>
<dbReference type="Gene3D" id="3.40.850.10">
    <property type="entry name" value="Kinesin motor domain"/>
    <property type="match status" value="1"/>
</dbReference>
<dbReference type="PANTHER" id="PTHR47968">
    <property type="entry name" value="CENTROMERE PROTEIN E"/>
    <property type="match status" value="1"/>
</dbReference>
<dbReference type="GO" id="GO:0007018">
    <property type="term" value="P:microtubule-based movement"/>
    <property type="evidence" value="ECO:0007669"/>
    <property type="project" value="InterPro"/>
</dbReference>
<evidence type="ECO:0000256" key="6">
    <source>
        <dbReference type="ARBA" id="ARBA00023175"/>
    </source>
</evidence>
<evidence type="ECO:0000256" key="3">
    <source>
        <dbReference type="ARBA" id="ARBA00022741"/>
    </source>
</evidence>
<evidence type="ECO:0000256" key="9">
    <source>
        <dbReference type="SAM" id="MobiDB-lite"/>
    </source>
</evidence>
<dbReference type="PANTHER" id="PTHR47968:SF37">
    <property type="entry name" value="ATP-BINDING MICROTUBULE MOTOR FAMILY PROTEIN"/>
    <property type="match status" value="1"/>
</dbReference>
<dbReference type="InterPro" id="IPR027417">
    <property type="entry name" value="P-loop_NTPase"/>
</dbReference>
<dbReference type="SUPFAM" id="SSF52540">
    <property type="entry name" value="P-loop containing nucleoside triphosphate hydrolases"/>
    <property type="match status" value="1"/>
</dbReference>
<dbReference type="AlphaFoldDB" id="A0AAN9M1D8"/>
<dbReference type="EMBL" id="JAYMYR010000008">
    <property type="protein sequence ID" value="KAK7346375.1"/>
    <property type="molecule type" value="Genomic_DNA"/>
</dbReference>
<gene>
    <name evidence="11" type="ORF">VNO80_20893</name>
</gene>
<keyword evidence="3 7" id="KW-0547">Nucleotide-binding</keyword>
<organism evidence="11 12">
    <name type="scientific">Phaseolus coccineus</name>
    <name type="common">Scarlet runner bean</name>
    <name type="synonym">Phaseolus multiflorus</name>
    <dbReference type="NCBI Taxonomy" id="3886"/>
    <lineage>
        <taxon>Eukaryota</taxon>
        <taxon>Viridiplantae</taxon>
        <taxon>Streptophyta</taxon>
        <taxon>Embryophyta</taxon>
        <taxon>Tracheophyta</taxon>
        <taxon>Spermatophyta</taxon>
        <taxon>Magnoliopsida</taxon>
        <taxon>eudicotyledons</taxon>
        <taxon>Gunneridae</taxon>
        <taxon>Pentapetalae</taxon>
        <taxon>rosids</taxon>
        <taxon>fabids</taxon>
        <taxon>Fabales</taxon>
        <taxon>Fabaceae</taxon>
        <taxon>Papilionoideae</taxon>
        <taxon>50 kb inversion clade</taxon>
        <taxon>NPAAA clade</taxon>
        <taxon>indigoferoid/millettioid clade</taxon>
        <taxon>Phaseoleae</taxon>
        <taxon>Phaseolus</taxon>
    </lineage>
</organism>
<accession>A0AAN9M1D8</accession>
<evidence type="ECO:0000313" key="12">
    <source>
        <dbReference type="Proteomes" id="UP001374584"/>
    </source>
</evidence>
<dbReference type="InterPro" id="IPR001752">
    <property type="entry name" value="Kinesin_motor_dom"/>
</dbReference>
<dbReference type="GO" id="GO:0005874">
    <property type="term" value="C:microtubule"/>
    <property type="evidence" value="ECO:0007669"/>
    <property type="project" value="UniProtKB-KW"/>
</dbReference>
<dbReference type="GO" id="GO:0008017">
    <property type="term" value="F:microtubule binding"/>
    <property type="evidence" value="ECO:0007669"/>
    <property type="project" value="InterPro"/>
</dbReference>
<dbReference type="GO" id="GO:0005524">
    <property type="term" value="F:ATP binding"/>
    <property type="evidence" value="ECO:0007669"/>
    <property type="project" value="UniProtKB-UniRule"/>
</dbReference>
<dbReference type="FunFam" id="3.40.850.10:FF:000016">
    <property type="entry name" value="Kinesin-like protein"/>
    <property type="match status" value="1"/>
</dbReference>
<reference evidence="11 12" key="1">
    <citation type="submission" date="2024-01" db="EMBL/GenBank/DDBJ databases">
        <title>The genomes of 5 underutilized Papilionoideae crops provide insights into root nodulation and disease resistanc.</title>
        <authorList>
            <person name="Jiang F."/>
        </authorList>
    </citation>
    <scope>NUCLEOTIDE SEQUENCE [LARGE SCALE GENOMIC DNA]</scope>
    <source>
        <strain evidence="11">JINMINGXINNONG_FW02</strain>
        <tissue evidence="11">Leaves</tissue>
    </source>
</reference>
<dbReference type="PROSITE" id="PS50067">
    <property type="entry name" value="KINESIN_MOTOR_2"/>
    <property type="match status" value="1"/>
</dbReference>
<proteinExistence type="inferred from homology"/>
<keyword evidence="5" id="KW-0175">Coiled coil</keyword>
<evidence type="ECO:0000313" key="11">
    <source>
        <dbReference type="EMBL" id="KAK7346375.1"/>
    </source>
</evidence>
<keyword evidence="12" id="KW-1185">Reference proteome</keyword>
<evidence type="ECO:0000256" key="2">
    <source>
        <dbReference type="ARBA" id="ARBA00022701"/>
    </source>
</evidence>